<protein>
    <submittedName>
        <fullName evidence="1">Uncharacterized protein</fullName>
    </submittedName>
</protein>
<reference evidence="1 2" key="1">
    <citation type="submission" date="2013-11" db="EMBL/GenBank/DDBJ databases">
        <title>Metagenomic analysis of a methanogenic consortium involved in long chain n-alkane degradation.</title>
        <authorList>
            <person name="Davidova I.A."/>
            <person name="Callaghan A.V."/>
            <person name="Wawrik B."/>
            <person name="Pruitt S."/>
            <person name="Marks C."/>
            <person name="Duncan K.E."/>
            <person name="Suflita J.M."/>
        </authorList>
    </citation>
    <scope>NUCLEOTIDE SEQUENCE [LARGE SCALE GENOMIC DNA]</scope>
    <source>
        <strain evidence="1 2">SPR</strain>
    </source>
</reference>
<name>A0A0D2GDR0_9BACT</name>
<dbReference type="InParanoid" id="A0A0D2GDR0"/>
<organism evidence="1 2">
    <name type="scientific">Dethiosulfatarculus sandiegensis</name>
    <dbReference type="NCBI Taxonomy" id="1429043"/>
    <lineage>
        <taxon>Bacteria</taxon>
        <taxon>Pseudomonadati</taxon>
        <taxon>Thermodesulfobacteriota</taxon>
        <taxon>Desulfarculia</taxon>
        <taxon>Desulfarculales</taxon>
        <taxon>Desulfarculaceae</taxon>
        <taxon>Dethiosulfatarculus</taxon>
    </lineage>
</organism>
<keyword evidence="2" id="KW-1185">Reference proteome</keyword>
<proteinExistence type="predicted"/>
<gene>
    <name evidence="1" type="ORF">X474_16055</name>
</gene>
<dbReference type="EMBL" id="AZAC01000019">
    <property type="protein sequence ID" value="KIX13077.1"/>
    <property type="molecule type" value="Genomic_DNA"/>
</dbReference>
<comment type="caution">
    <text evidence="1">The sequence shown here is derived from an EMBL/GenBank/DDBJ whole genome shotgun (WGS) entry which is preliminary data.</text>
</comment>
<sequence>MCLTILRTKFMVSSGGNKRVFYPLAIRIQQTRGRSNDQCLIFQARIILRGISLIFQDQPVMGNLFCRRFPLGFLIVKGFEKI</sequence>
<dbReference type="Proteomes" id="UP000032233">
    <property type="component" value="Unassembled WGS sequence"/>
</dbReference>
<dbReference type="STRING" id="1429043.X474_16055"/>
<dbReference type="AlphaFoldDB" id="A0A0D2GDR0"/>
<accession>A0A0D2GDR0</accession>
<evidence type="ECO:0000313" key="1">
    <source>
        <dbReference type="EMBL" id="KIX13077.1"/>
    </source>
</evidence>
<evidence type="ECO:0000313" key="2">
    <source>
        <dbReference type="Proteomes" id="UP000032233"/>
    </source>
</evidence>